<feature type="non-terminal residue" evidence="1">
    <location>
        <position position="129"/>
    </location>
</feature>
<dbReference type="AlphaFoldDB" id="A0A0S4JKF3"/>
<gene>
    <name evidence="1" type="ORF">BSAL_22625</name>
</gene>
<dbReference type="Proteomes" id="UP000051952">
    <property type="component" value="Unassembled WGS sequence"/>
</dbReference>
<dbReference type="EMBL" id="CYKH01001756">
    <property type="protein sequence ID" value="CUG89663.1"/>
    <property type="molecule type" value="Genomic_DNA"/>
</dbReference>
<evidence type="ECO:0000313" key="2">
    <source>
        <dbReference type="Proteomes" id="UP000051952"/>
    </source>
</evidence>
<evidence type="ECO:0000313" key="1">
    <source>
        <dbReference type="EMBL" id="CUG89663.1"/>
    </source>
</evidence>
<sequence length="129" mass="13577">MFNPFDSAFVSTNDKDGAQAASVKSPTTAGNATAARFPSTVVGHEQSKYERIVGGGGVLSASDDGVTVGLYIPKSFFGPHSDDHSIVAAHGWKATFDSAKGKLYFSKLSDKSQRCWTLPAYEAAPTKSA</sequence>
<protein>
    <submittedName>
        <fullName evidence="1">Uncharacterized protein</fullName>
    </submittedName>
</protein>
<accession>A0A0S4JKF3</accession>
<reference evidence="2" key="1">
    <citation type="submission" date="2015-09" db="EMBL/GenBank/DDBJ databases">
        <authorList>
            <consortium name="Pathogen Informatics"/>
        </authorList>
    </citation>
    <scope>NUCLEOTIDE SEQUENCE [LARGE SCALE GENOMIC DNA]</scope>
    <source>
        <strain evidence="2">Lake Konstanz</strain>
    </source>
</reference>
<name>A0A0S4JKF3_BODSA</name>
<dbReference type="VEuPathDB" id="TriTrypDB:BSAL_22625"/>
<proteinExistence type="predicted"/>
<organism evidence="1 2">
    <name type="scientific">Bodo saltans</name>
    <name type="common">Flagellated protozoan</name>
    <dbReference type="NCBI Taxonomy" id="75058"/>
    <lineage>
        <taxon>Eukaryota</taxon>
        <taxon>Discoba</taxon>
        <taxon>Euglenozoa</taxon>
        <taxon>Kinetoplastea</taxon>
        <taxon>Metakinetoplastina</taxon>
        <taxon>Eubodonida</taxon>
        <taxon>Bodonidae</taxon>
        <taxon>Bodo</taxon>
    </lineage>
</organism>
<keyword evidence="2" id="KW-1185">Reference proteome</keyword>